<sequence>MSGSARLMQFKLVLEFELSILPLSDLCLGFALRLLPGRRRLLS</sequence>
<dbReference type="EMBL" id="GBRH01185873">
    <property type="protein sequence ID" value="JAE12023.1"/>
    <property type="molecule type" value="Transcribed_RNA"/>
</dbReference>
<reference evidence="1" key="2">
    <citation type="journal article" date="2015" name="Data Brief">
        <title>Shoot transcriptome of the giant reed, Arundo donax.</title>
        <authorList>
            <person name="Barrero R.A."/>
            <person name="Guerrero F.D."/>
            <person name="Moolhuijzen P."/>
            <person name="Goolsby J.A."/>
            <person name="Tidwell J."/>
            <person name="Bellgard S.E."/>
            <person name="Bellgard M.I."/>
        </authorList>
    </citation>
    <scope>NUCLEOTIDE SEQUENCE</scope>
    <source>
        <tissue evidence="1">Shoot tissue taken approximately 20 cm above the soil surface</tissue>
    </source>
</reference>
<name>A0A0A9FUN8_ARUDO</name>
<dbReference type="AlphaFoldDB" id="A0A0A9FUN8"/>
<protein>
    <submittedName>
        <fullName evidence="1">Uncharacterized protein</fullName>
    </submittedName>
</protein>
<organism evidence="1">
    <name type="scientific">Arundo donax</name>
    <name type="common">Giant reed</name>
    <name type="synonym">Donax arundinaceus</name>
    <dbReference type="NCBI Taxonomy" id="35708"/>
    <lineage>
        <taxon>Eukaryota</taxon>
        <taxon>Viridiplantae</taxon>
        <taxon>Streptophyta</taxon>
        <taxon>Embryophyta</taxon>
        <taxon>Tracheophyta</taxon>
        <taxon>Spermatophyta</taxon>
        <taxon>Magnoliopsida</taxon>
        <taxon>Liliopsida</taxon>
        <taxon>Poales</taxon>
        <taxon>Poaceae</taxon>
        <taxon>PACMAD clade</taxon>
        <taxon>Arundinoideae</taxon>
        <taxon>Arundineae</taxon>
        <taxon>Arundo</taxon>
    </lineage>
</organism>
<evidence type="ECO:0000313" key="1">
    <source>
        <dbReference type="EMBL" id="JAE12023.1"/>
    </source>
</evidence>
<reference evidence="1" key="1">
    <citation type="submission" date="2014-09" db="EMBL/GenBank/DDBJ databases">
        <authorList>
            <person name="Magalhaes I.L.F."/>
            <person name="Oliveira U."/>
            <person name="Santos F.R."/>
            <person name="Vidigal T.H.D.A."/>
            <person name="Brescovit A.D."/>
            <person name="Santos A.J."/>
        </authorList>
    </citation>
    <scope>NUCLEOTIDE SEQUENCE</scope>
    <source>
        <tissue evidence="1">Shoot tissue taken approximately 20 cm above the soil surface</tissue>
    </source>
</reference>
<proteinExistence type="predicted"/>
<accession>A0A0A9FUN8</accession>